<dbReference type="OrthoDB" id="6233025at2"/>
<name>M5UAM6_9BACT</name>
<proteinExistence type="predicted"/>
<dbReference type="InterPro" id="IPR027602">
    <property type="entry name" value="PGA_system"/>
</dbReference>
<dbReference type="PATRIC" id="fig|1263870.3.peg.5847"/>
<dbReference type="NCBIfam" id="TIGR04332">
    <property type="entry name" value="gamma_Glu_sys"/>
    <property type="match status" value="1"/>
</dbReference>
<keyword evidence="2" id="KW-1185">Reference proteome</keyword>
<evidence type="ECO:0000313" key="1">
    <source>
        <dbReference type="EMBL" id="EMI53058.1"/>
    </source>
</evidence>
<dbReference type="AlphaFoldDB" id="M5UAM6"/>
<dbReference type="Proteomes" id="UP000011885">
    <property type="component" value="Unassembled WGS sequence"/>
</dbReference>
<dbReference type="EMBL" id="ANOH01000386">
    <property type="protein sequence ID" value="EMI53058.1"/>
    <property type="molecule type" value="Genomic_DNA"/>
</dbReference>
<protein>
    <submittedName>
        <fullName evidence="1">Putative secreted protein</fullName>
    </submittedName>
</protein>
<accession>M5UAM6</accession>
<gene>
    <name evidence="1" type="ORF">RSSM_05522</name>
</gene>
<organism evidence="1 2">
    <name type="scientific">Rhodopirellula sallentina SM41</name>
    <dbReference type="NCBI Taxonomy" id="1263870"/>
    <lineage>
        <taxon>Bacteria</taxon>
        <taxon>Pseudomonadati</taxon>
        <taxon>Planctomycetota</taxon>
        <taxon>Planctomycetia</taxon>
        <taxon>Pirellulales</taxon>
        <taxon>Pirellulaceae</taxon>
        <taxon>Rhodopirellula</taxon>
    </lineage>
</organism>
<comment type="caution">
    <text evidence="1">The sequence shown here is derived from an EMBL/GenBank/DDBJ whole genome shotgun (WGS) entry which is preliminary data.</text>
</comment>
<reference evidence="1 2" key="1">
    <citation type="journal article" date="2013" name="Mar. Genomics">
        <title>Expression of sulfatases in Rhodopirellula baltica and the diversity of sulfatases in the genus Rhodopirellula.</title>
        <authorList>
            <person name="Wegner C.E."/>
            <person name="Richter-Heitmann T."/>
            <person name="Klindworth A."/>
            <person name="Klockow C."/>
            <person name="Richter M."/>
            <person name="Achstetter T."/>
            <person name="Glockner F.O."/>
            <person name="Harder J."/>
        </authorList>
    </citation>
    <scope>NUCLEOTIDE SEQUENCE [LARGE SCALE GENOMIC DNA]</scope>
    <source>
        <strain evidence="1 2">SM41</strain>
    </source>
</reference>
<sequence>MIEKHKLPNMKKLYYRPQKISSASLLFLAALSITVVIALRNMPSRWTKLESLAGKAMQVPDLEDRMLTASERAEDAFDAIHCQRVVLGHAMLDIHDPADTGMVGPSMSMVTSLPGHLEAKLTSVNPNFAAVAMRLLIDAGVRPGDRIAIGCTGSFPALNIAVYCAAEAMDLRPVIISSAASSQFGANSPDMMWPDMEKLLYEQGIINHRSEMVSRGGFEDRAAGMSDDTRKILEASIERSGLPLMDSESDDDAIERRMMVYSQAVEDEMFAAYINVGGGDASVGGTEGNDALGEGVIHPMSSFHPRNLLGLNPIAAATSSTTAATKSGASDPADAGKANDCVATRFLASGVPVINMINAVKLANQYGLPVASTEIIRPGEGGVYVIADMRRPLAVAGIVFIMLSTLLVVRPPARLVDAGKKRGWFGDDAKSQPQLMV</sequence>
<evidence type="ECO:0000313" key="2">
    <source>
        <dbReference type="Proteomes" id="UP000011885"/>
    </source>
</evidence>